<evidence type="ECO:0000256" key="4">
    <source>
        <dbReference type="ARBA" id="ARBA00022989"/>
    </source>
</evidence>
<name>A0ABX7YTB1_9GAMM</name>
<proteinExistence type="inferred from homology"/>
<comment type="similarity">
    <text evidence="6">Belongs to the YccS/YhfK family.</text>
</comment>
<evidence type="ECO:0000313" key="10">
    <source>
        <dbReference type="Proteomes" id="UP000679575"/>
    </source>
</evidence>
<evidence type="ECO:0000256" key="2">
    <source>
        <dbReference type="ARBA" id="ARBA00022475"/>
    </source>
</evidence>
<evidence type="ECO:0000259" key="8">
    <source>
        <dbReference type="Pfam" id="PF13515"/>
    </source>
</evidence>
<feature type="transmembrane region" description="Helical" evidence="7">
    <location>
        <begin position="140"/>
        <end position="165"/>
    </location>
</feature>
<evidence type="ECO:0000256" key="3">
    <source>
        <dbReference type="ARBA" id="ARBA00022692"/>
    </source>
</evidence>
<reference evidence="9 10" key="1">
    <citation type="submission" date="2021-04" db="EMBL/GenBank/DDBJ databases">
        <title>Novel species identification of genus Shewanella.</title>
        <authorList>
            <person name="Liu G."/>
        </authorList>
    </citation>
    <scope>NUCLEOTIDE SEQUENCE [LARGE SCALE GENOMIC DNA]</scope>
    <source>
        <strain evidence="9 10">FJAT-54481</strain>
    </source>
</reference>
<dbReference type="EMBL" id="CP073587">
    <property type="protein sequence ID" value="QUN05738.1"/>
    <property type="molecule type" value="Genomic_DNA"/>
</dbReference>
<dbReference type="InterPro" id="IPR049453">
    <property type="entry name" value="Memb_transporter_dom"/>
</dbReference>
<comment type="subcellular location">
    <subcellularLocation>
        <location evidence="1">Cell membrane</location>
        <topology evidence="1">Multi-pass membrane protein</topology>
    </subcellularLocation>
</comment>
<dbReference type="Pfam" id="PF13515">
    <property type="entry name" value="FUSC_2"/>
    <property type="match status" value="1"/>
</dbReference>
<keyword evidence="5 7" id="KW-0472">Membrane</keyword>
<organism evidence="9 10">
    <name type="scientific">Shewanella yunxiaonensis</name>
    <dbReference type="NCBI Taxonomy" id="2829809"/>
    <lineage>
        <taxon>Bacteria</taxon>
        <taxon>Pseudomonadati</taxon>
        <taxon>Pseudomonadota</taxon>
        <taxon>Gammaproteobacteria</taxon>
        <taxon>Alteromonadales</taxon>
        <taxon>Shewanellaceae</taxon>
        <taxon>Shewanella</taxon>
    </lineage>
</organism>
<keyword evidence="3 7" id="KW-0812">Transmembrane</keyword>
<evidence type="ECO:0000256" key="5">
    <source>
        <dbReference type="ARBA" id="ARBA00023136"/>
    </source>
</evidence>
<dbReference type="RefSeq" id="WP_212594765.1">
    <property type="nucleotide sequence ID" value="NZ_CP073587.1"/>
</dbReference>
<evidence type="ECO:0000256" key="7">
    <source>
        <dbReference type="SAM" id="Phobius"/>
    </source>
</evidence>
<feature type="transmembrane region" description="Helical" evidence="7">
    <location>
        <begin position="469"/>
        <end position="490"/>
    </location>
</feature>
<feature type="transmembrane region" description="Helical" evidence="7">
    <location>
        <begin position="373"/>
        <end position="391"/>
    </location>
</feature>
<feature type="transmembrane region" description="Helical" evidence="7">
    <location>
        <begin position="92"/>
        <end position="108"/>
    </location>
</feature>
<feature type="transmembrane region" description="Helical" evidence="7">
    <location>
        <begin position="445"/>
        <end position="463"/>
    </location>
</feature>
<keyword evidence="4 7" id="KW-1133">Transmembrane helix</keyword>
<evidence type="ECO:0000313" key="9">
    <source>
        <dbReference type="EMBL" id="QUN05738.1"/>
    </source>
</evidence>
<dbReference type="PANTHER" id="PTHR30509">
    <property type="entry name" value="P-HYDROXYBENZOIC ACID EFFLUX PUMP SUBUNIT-RELATED"/>
    <property type="match status" value="1"/>
</dbReference>
<feature type="transmembrane region" description="Helical" evidence="7">
    <location>
        <begin position="29"/>
        <end position="56"/>
    </location>
</feature>
<keyword evidence="2" id="KW-1003">Cell membrane</keyword>
<feature type="transmembrane region" description="Helical" evidence="7">
    <location>
        <begin position="115"/>
        <end position="134"/>
    </location>
</feature>
<feature type="transmembrane region" description="Helical" evidence="7">
    <location>
        <begin position="68"/>
        <end position="86"/>
    </location>
</feature>
<sequence>MFSKLLKLTLHWLPDRSDLPEGLRIGLPMMAGLLLFSAVGDTASGVNALICAWLVGVQGRNLAYPKRTILLSLSALLCCISSALALLSLIEPLLGIAVLMLIGLLYGLSSNQRKYIQLLTYNAGFSLICAMHLLESDTPWVMVLLSSAFGSWSAMLSAVIAGPWLSIRQGEQLLAKVSTQFVNWCTILGYSDAANVGKRLALREQLDEAIAVLAHWLQEMPDNSAVLKIAKGLRSRMQLIEAMEEIGRIRQQESSEANADALQCYITDFAINFNAIVEQGAPLPDLPQGNGQHPTLTAIEQQITAAILANDPLSENWRALLKLIWPSDADSIRSQWRKALQKGSREWHHGLRILFTLMCCQLVVALLPFQQGYWVTLTAFIVMMTAPLGQLQLRIWGRAYGTILGSILALAMVWYFGTGAWLEPATCITLFLAFATYYKARYEIHVFWITVMMIFAITLLLPAEPYIAFYRALDTLTGVILAVLAMYLFIPSWTKRWLDNYVCHFIELEQRWLQSIAEGKPDLALRWQAHAALRQLSLEISYMKLEPNNSARELQDWQSFLWLGLTLHCTLVVLARQGQHPQLQQACNQLQSWLPLFRSRYKPQWCVIEQPLLTSDDVHLWLAQDLSQLYAWLYWQRPFQLSSTIEHH</sequence>
<feature type="transmembrane region" description="Helical" evidence="7">
    <location>
        <begin position="398"/>
        <end position="415"/>
    </location>
</feature>
<accession>A0ABX7YTB1</accession>
<protein>
    <submittedName>
        <fullName evidence="9">FUSC family protein</fullName>
    </submittedName>
</protein>
<evidence type="ECO:0000256" key="1">
    <source>
        <dbReference type="ARBA" id="ARBA00004651"/>
    </source>
</evidence>
<evidence type="ECO:0000256" key="6">
    <source>
        <dbReference type="ARBA" id="ARBA00043993"/>
    </source>
</evidence>
<dbReference type="Proteomes" id="UP000679575">
    <property type="component" value="Chromosome"/>
</dbReference>
<dbReference type="PANTHER" id="PTHR30509:SF9">
    <property type="entry name" value="MULTIDRUG RESISTANCE PROTEIN MDTO"/>
    <property type="match status" value="1"/>
</dbReference>
<feature type="domain" description="Integral membrane bound transporter" evidence="8">
    <location>
        <begin position="362"/>
        <end position="484"/>
    </location>
</feature>
<gene>
    <name evidence="9" type="ORF">KDN34_16410</name>
</gene>
<keyword evidence="10" id="KW-1185">Reference proteome</keyword>